<evidence type="ECO:0000313" key="3">
    <source>
        <dbReference type="Proteomes" id="UP000017837"/>
    </source>
</evidence>
<sequence length="89" mass="9944">MSEDEVSGNLFLRTGPNDRLFPVPGKGLILSLLGIGLGIILAYFAFQYIDYSHQTYAAVAVIGLIVYMLVFIKFAYSKANKQKKRALRK</sequence>
<gene>
    <name evidence="2" type="ORF">ABENE_01120</name>
</gene>
<evidence type="ECO:0000256" key="1">
    <source>
        <dbReference type="SAM" id="Phobius"/>
    </source>
</evidence>
<feature type="transmembrane region" description="Helical" evidence="1">
    <location>
        <begin position="55"/>
        <end position="76"/>
    </location>
</feature>
<dbReference type="STRING" id="1121022.GCA_000376105_02528"/>
<comment type="caution">
    <text evidence="2">The sequence shown here is derived from an EMBL/GenBank/DDBJ whole genome shotgun (WGS) entry which is preliminary data.</text>
</comment>
<proteinExistence type="predicted"/>
<dbReference type="Proteomes" id="UP000017837">
    <property type="component" value="Unassembled WGS sequence"/>
</dbReference>
<keyword evidence="3" id="KW-1185">Reference proteome</keyword>
<keyword evidence="1" id="KW-1133">Transmembrane helix</keyword>
<accession>V4Q9A9</accession>
<evidence type="ECO:0000313" key="2">
    <source>
        <dbReference type="EMBL" id="ESQ94450.1"/>
    </source>
</evidence>
<dbReference type="EMBL" id="AWGB01000003">
    <property type="protein sequence ID" value="ESQ94450.1"/>
    <property type="molecule type" value="Genomic_DNA"/>
</dbReference>
<dbReference type="PATRIC" id="fig|1121022.4.peg.220"/>
<name>V4Q9A9_9CAUL</name>
<keyword evidence="1" id="KW-0472">Membrane</keyword>
<reference evidence="2 3" key="1">
    <citation type="journal article" date="2014" name="Nature">
        <title>Sequential evolution of bacterial morphology by co-option of a developmental regulator.</title>
        <authorList>
            <person name="Jiang C."/>
            <person name="Brown P.J."/>
            <person name="Ducret A."/>
            <person name="Brun Y.V."/>
        </authorList>
    </citation>
    <scope>NUCLEOTIDE SEQUENCE [LARGE SCALE GENOMIC DNA]</scope>
    <source>
        <strain evidence="2 3">DSM 16100</strain>
    </source>
</reference>
<dbReference type="AlphaFoldDB" id="V4Q9A9"/>
<keyword evidence="1" id="KW-0812">Transmembrane</keyword>
<organism evidence="2 3">
    <name type="scientific">Asticcacaulis benevestitus DSM 16100 = ATCC BAA-896</name>
    <dbReference type="NCBI Taxonomy" id="1121022"/>
    <lineage>
        <taxon>Bacteria</taxon>
        <taxon>Pseudomonadati</taxon>
        <taxon>Pseudomonadota</taxon>
        <taxon>Alphaproteobacteria</taxon>
        <taxon>Caulobacterales</taxon>
        <taxon>Caulobacteraceae</taxon>
        <taxon>Asticcacaulis</taxon>
    </lineage>
</organism>
<protein>
    <submittedName>
        <fullName evidence="2">Uncharacterized protein</fullName>
    </submittedName>
</protein>
<feature type="transmembrane region" description="Helical" evidence="1">
    <location>
        <begin position="28"/>
        <end position="49"/>
    </location>
</feature>
<dbReference type="RefSeq" id="WP_018082194.1">
    <property type="nucleotide sequence ID" value="NZ_AQWM01000011.1"/>
</dbReference>